<evidence type="ECO:0000313" key="3">
    <source>
        <dbReference type="Proteomes" id="UP000198967"/>
    </source>
</evidence>
<dbReference type="EC" id="6.3.3.3" evidence="1"/>
<dbReference type="PANTHER" id="PTHR43210:SF5">
    <property type="entry name" value="DETHIOBIOTIN SYNTHETASE"/>
    <property type="match status" value="1"/>
</dbReference>
<dbReference type="UniPathway" id="UPA00078">
    <property type="reaction ID" value="UER00161"/>
</dbReference>
<keyword evidence="3" id="KW-1185">Reference proteome</keyword>
<evidence type="ECO:0000256" key="1">
    <source>
        <dbReference type="HAMAP-Rule" id="MF_00336"/>
    </source>
</evidence>
<dbReference type="RefSeq" id="WP_245707666.1">
    <property type="nucleotide sequence ID" value="NZ_FNBE01000015.1"/>
</dbReference>
<dbReference type="Proteomes" id="UP000198967">
    <property type="component" value="Unassembled WGS sequence"/>
</dbReference>
<keyword evidence="1" id="KW-0460">Magnesium</keyword>
<dbReference type="InterPro" id="IPR004472">
    <property type="entry name" value="DTB_synth_BioD"/>
</dbReference>
<sequence>MVTGTDTGVGKTITTAAVASVLPDAVVYKPVQAGTEDGLGDADVVARLAGVPTHEGIRLPDPMAPVAAARRVGVALPPVREHVEFVAALAAQHDHVLVEGAGGLLVELDDEGHTLRDLARLLGAPVIVVCRSGLGTLNHTALTREALRGLPEAGLVIGSWPDAPTEIDESNRAHLEPLLGAVPADAARLDTARFRAAAPTWLPALRARATSAER</sequence>
<keyword evidence="1" id="KW-0067">ATP-binding</keyword>
<dbReference type="InterPro" id="IPR027417">
    <property type="entry name" value="P-loop_NTPase"/>
</dbReference>
<dbReference type="GO" id="GO:0004141">
    <property type="term" value="F:dethiobiotin synthase activity"/>
    <property type="evidence" value="ECO:0007669"/>
    <property type="project" value="UniProtKB-UniRule"/>
</dbReference>
<dbReference type="HAMAP" id="MF_00336">
    <property type="entry name" value="BioD"/>
    <property type="match status" value="1"/>
</dbReference>
<dbReference type="Gene3D" id="3.40.50.300">
    <property type="entry name" value="P-loop containing nucleotide triphosphate hydrolases"/>
    <property type="match status" value="1"/>
</dbReference>
<dbReference type="GO" id="GO:0005524">
    <property type="term" value="F:ATP binding"/>
    <property type="evidence" value="ECO:0007669"/>
    <property type="project" value="UniProtKB-UniRule"/>
</dbReference>
<comment type="catalytic activity">
    <reaction evidence="1">
        <text>(7R,8S)-7,8-diammoniononanoate + CO2 + ATP = (4R,5S)-dethiobiotin + ADP + phosphate + 3 H(+)</text>
        <dbReference type="Rhea" id="RHEA:15805"/>
        <dbReference type="ChEBI" id="CHEBI:15378"/>
        <dbReference type="ChEBI" id="CHEBI:16526"/>
        <dbReference type="ChEBI" id="CHEBI:30616"/>
        <dbReference type="ChEBI" id="CHEBI:43474"/>
        <dbReference type="ChEBI" id="CHEBI:149469"/>
        <dbReference type="ChEBI" id="CHEBI:149473"/>
        <dbReference type="ChEBI" id="CHEBI:456216"/>
        <dbReference type="EC" id="6.3.3.3"/>
    </reaction>
</comment>
<comment type="caution">
    <text evidence="1">Lacks conserved residue(s) required for the propagation of feature annotation.</text>
</comment>
<feature type="binding site" evidence="1">
    <location>
        <position position="41"/>
    </location>
    <ligand>
        <name>ATP</name>
        <dbReference type="ChEBI" id="CHEBI:30616"/>
    </ligand>
</feature>
<dbReference type="GO" id="GO:0009102">
    <property type="term" value="P:biotin biosynthetic process"/>
    <property type="evidence" value="ECO:0007669"/>
    <property type="project" value="UniProtKB-UniRule"/>
</dbReference>
<dbReference type="EMBL" id="FNBE01000015">
    <property type="protein sequence ID" value="SDG80829.1"/>
    <property type="molecule type" value="Genomic_DNA"/>
</dbReference>
<feature type="binding site" evidence="1">
    <location>
        <begin position="8"/>
        <end position="13"/>
    </location>
    <ligand>
        <name>ATP</name>
        <dbReference type="ChEBI" id="CHEBI:30616"/>
    </ligand>
</feature>
<dbReference type="PANTHER" id="PTHR43210">
    <property type="entry name" value="DETHIOBIOTIN SYNTHETASE"/>
    <property type="match status" value="1"/>
</dbReference>
<dbReference type="GO" id="GO:0005829">
    <property type="term" value="C:cytosol"/>
    <property type="evidence" value="ECO:0007669"/>
    <property type="project" value="TreeGrafter"/>
</dbReference>
<organism evidence="2 3">
    <name type="scientific">Pseudonocardia oroxyli</name>
    <dbReference type="NCBI Taxonomy" id="366584"/>
    <lineage>
        <taxon>Bacteria</taxon>
        <taxon>Bacillati</taxon>
        <taxon>Actinomycetota</taxon>
        <taxon>Actinomycetes</taxon>
        <taxon>Pseudonocardiales</taxon>
        <taxon>Pseudonocardiaceae</taxon>
        <taxon>Pseudonocardia</taxon>
    </lineage>
</organism>
<gene>
    <name evidence="1" type="primary">bioD</name>
    <name evidence="2" type="ORF">SAMN05216377_115128</name>
</gene>
<comment type="cofactor">
    <cofactor evidence="1">
        <name>Mg(2+)</name>
        <dbReference type="ChEBI" id="CHEBI:18420"/>
    </cofactor>
</comment>
<comment type="pathway">
    <text evidence="1">Cofactor biosynthesis; biotin biosynthesis; biotin from 7,8-diaminononanoate: step 1/2.</text>
</comment>
<feature type="binding site" evidence="1">
    <location>
        <position position="99"/>
    </location>
    <ligand>
        <name>Mg(2+)</name>
        <dbReference type="ChEBI" id="CHEBI:18420"/>
    </ligand>
</feature>
<comment type="subcellular location">
    <subcellularLocation>
        <location evidence="1">Cytoplasm</location>
    </subcellularLocation>
</comment>
<dbReference type="SUPFAM" id="SSF52540">
    <property type="entry name" value="P-loop containing nucleoside triphosphate hydrolases"/>
    <property type="match status" value="1"/>
</dbReference>
<dbReference type="AlphaFoldDB" id="A0A1G7X9C2"/>
<dbReference type="CDD" id="cd03109">
    <property type="entry name" value="DTBS"/>
    <property type="match status" value="1"/>
</dbReference>
<keyword evidence="1" id="KW-0547">Nucleotide-binding</keyword>
<feature type="active site" evidence="1">
    <location>
        <position position="29"/>
    </location>
</feature>
<feature type="binding site" evidence="1">
    <location>
        <position position="12"/>
    </location>
    <ligand>
        <name>Mg(2+)</name>
        <dbReference type="ChEBI" id="CHEBI:18420"/>
    </ligand>
</feature>
<proteinExistence type="inferred from homology"/>
<feature type="binding site" evidence="1">
    <location>
        <begin position="158"/>
        <end position="159"/>
    </location>
    <ligand>
        <name>ATP</name>
        <dbReference type="ChEBI" id="CHEBI:30616"/>
    </ligand>
</feature>
<dbReference type="GO" id="GO:0000287">
    <property type="term" value="F:magnesium ion binding"/>
    <property type="evidence" value="ECO:0007669"/>
    <property type="project" value="UniProtKB-UniRule"/>
</dbReference>
<reference evidence="2 3" key="1">
    <citation type="submission" date="2016-10" db="EMBL/GenBank/DDBJ databases">
        <authorList>
            <person name="de Groot N.N."/>
        </authorList>
    </citation>
    <scope>NUCLEOTIDE SEQUENCE [LARGE SCALE GENOMIC DNA]</scope>
    <source>
        <strain evidence="2 3">CGMCC 4.3143</strain>
    </source>
</reference>
<evidence type="ECO:0000313" key="2">
    <source>
        <dbReference type="EMBL" id="SDG80829.1"/>
    </source>
</evidence>
<feature type="binding site" evidence="1">
    <location>
        <begin position="99"/>
        <end position="102"/>
    </location>
    <ligand>
        <name>ATP</name>
        <dbReference type="ChEBI" id="CHEBI:30616"/>
    </ligand>
</feature>
<keyword evidence="1" id="KW-0479">Metal-binding</keyword>
<feature type="binding site" evidence="1">
    <location>
        <position position="41"/>
    </location>
    <ligand>
        <name>Mg(2+)</name>
        <dbReference type="ChEBI" id="CHEBI:18420"/>
    </ligand>
</feature>
<name>A0A1G7X9C2_PSEOR</name>
<comment type="function">
    <text evidence="1">Catalyzes a mechanistically unusual reaction, the ATP-dependent insertion of CO2 between the N7 and N8 nitrogen atoms of 7,8-diaminopelargonic acid (DAPA, also called 7,8-diammoniononanoate) to form a ureido ring.</text>
</comment>
<keyword evidence="1" id="KW-0963">Cytoplasm</keyword>
<accession>A0A1G7X9C2</accession>
<comment type="subunit">
    <text evidence="1">Homodimer.</text>
</comment>
<keyword evidence="1" id="KW-0093">Biotin biosynthesis</keyword>
<dbReference type="STRING" id="366584.SAMN05216377_115128"/>
<dbReference type="NCBIfam" id="TIGR00347">
    <property type="entry name" value="bioD"/>
    <property type="match status" value="1"/>
</dbReference>
<comment type="similarity">
    <text evidence="1">Belongs to the dethiobiotin synthetase family.</text>
</comment>
<keyword evidence="1" id="KW-0436">Ligase</keyword>
<dbReference type="PIRSF" id="PIRSF006755">
    <property type="entry name" value="DTB_synth"/>
    <property type="match status" value="1"/>
</dbReference>
<dbReference type="Pfam" id="PF13500">
    <property type="entry name" value="AAA_26"/>
    <property type="match status" value="1"/>
</dbReference>
<protein>
    <recommendedName>
        <fullName evidence="1">ATP-dependent dethiobiotin synthetase BioD</fullName>
        <ecNumber evidence="1">6.3.3.3</ecNumber>
    </recommendedName>
    <alternativeName>
        <fullName evidence="1">DTB synthetase</fullName>
        <shortName evidence="1">DTBS</shortName>
    </alternativeName>
    <alternativeName>
        <fullName evidence="1">Dethiobiotin synthase</fullName>
    </alternativeName>
</protein>